<keyword evidence="2" id="KW-0732">Signal</keyword>
<evidence type="ECO:0000313" key="3">
    <source>
        <dbReference type="EMBL" id="CZR52661.1"/>
    </source>
</evidence>
<dbReference type="AlphaFoldDB" id="A0A1L7WIR4"/>
<organism evidence="3 4">
    <name type="scientific">Phialocephala subalpina</name>
    <dbReference type="NCBI Taxonomy" id="576137"/>
    <lineage>
        <taxon>Eukaryota</taxon>
        <taxon>Fungi</taxon>
        <taxon>Dikarya</taxon>
        <taxon>Ascomycota</taxon>
        <taxon>Pezizomycotina</taxon>
        <taxon>Leotiomycetes</taxon>
        <taxon>Helotiales</taxon>
        <taxon>Mollisiaceae</taxon>
        <taxon>Phialocephala</taxon>
        <taxon>Phialocephala fortinii species complex</taxon>
    </lineage>
</organism>
<evidence type="ECO:0000313" key="4">
    <source>
        <dbReference type="Proteomes" id="UP000184330"/>
    </source>
</evidence>
<dbReference type="EMBL" id="FJOG01000003">
    <property type="protein sequence ID" value="CZR52661.1"/>
    <property type="molecule type" value="Genomic_DNA"/>
</dbReference>
<dbReference type="Proteomes" id="UP000184330">
    <property type="component" value="Unassembled WGS sequence"/>
</dbReference>
<evidence type="ECO:0000256" key="2">
    <source>
        <dbReference type="SAM" id="SignalP"/>
    </source>
</evidence>
<sequence length="291" mass="29658">MYQPHHLLVLAFGLGTLTQARVLSPRQTSNTTSTSTVSPTPSSTPIVIAGSCAQDTLQYCCPQVQATLGEDSVDFASACMNGNLPASFDCFFAFQDICCGGSSDENGNSCEIVPPDDICASGAAGSISSLGAVAGASTVTETVDCTAAPTSTSSTAATTTSSSSSISTADSTPATPTPVASSSTTSDSAPTTTPPPSLHRRDTGNWIGALGLSQKLNYQSQYSNAVQSLAWDIGKQVAGCEIYDAGLVCGWEWSVVKTVGVPNIPWSLETITYGVGAGGGGWIETPVTKIS</sequence>
<accession>A0A1L7WIR4</accession>
<feature type="chain" id="PRO_5011956390" evidence="2">
    <location>
        <begin position="21"/>
        <end position="291"/>
    </location>
</feature>
<reference evidence="3 4" key="1">
    <citation type="submission" date="2016-03" db="EMBL/GenBank/DDBJ databases">
        <authorList>
            <person name="Ploux O."/>
        </authorList>
    </citation>
    <scope>NUCLEOTIDE SEQUENCE [LARGE SCALE GENOMIC DNA]</scope>
    <source>
        <strain evidence="3 4">UAMH 11012</strain>
    </source>
</reference>
<gene>
    <name evidence="3" type="ORF">PAC_02538</name>
</gene>
<feature type="signal peptide" evidence="2">
    <location>
        <begin position="1"/>
        <end position="20"/>
    </location>
</feature>
<feature type="region of interest" description="Disordered" evidence="1">
    <location>
        <begin position="149"/>
        <end position="204"/>
    </location>
</feature>
<name>A0A1L7WIR4_9HELO</name>
<proteinExistence type="predicted"/>
<feature type="compositionally biased region" description="Low complexity" evidence="1">
    <location>
        <begin position="149"/>
        <end position="191"/>
    </location>
</feature>
<protein>
    <submittedName>
        <fullName evidence="3">Uncharacterized protein</fullName>
    </submittedName>
</protein>
<keyword evidence="4" id="KW-1185">Reference proteome</keyword>
<evidence type="ECO:0000256" key="1">
    <source>
        <dbReference type="SAM" id="MobiDB-lite"/>
    </source>
</evidence>
<dbReference type="OrthoDB" id="10512219at2759"/>